<dbReference type="Gene3D" id="3.90.1210.10">
    <property type="entry name" value="Antifreeze-like/N-acetylneuraminic acid synthase C-terminal domain"/>
    <property type="match status" value="1"/>
</dbReference>
<accession>A0ABP3IZG2</accession>
<dbReference type="PROSITE" id="PS50844">
    <property type="entry name" value="AFP_LIKE"/>
    <property type="match status" value="1"/>
</dbReference>
<dbReference type="PANTHER" id="PTHR42966">
    <property type="entry name" value="N-ACETYLNEURAMINATE SYNTHASE"/>
    <property type="match status" value="1"/>
</dbReference>
<dbReference type="InterPro" id="IPR013785">
    <property type="entry name" value="Aldolase_TIM"/>
</dbReference>
<dbReference type="NCBIfam" id="TIGR03586">
    <property type="entry name" value="PseI"/>
    <property type="match status" value="1"/>
</dbReference>
<dbReference type="EMBL" id="BAAADM010000023">
    <property type="protein sequence ID" value="GAA0434758.1"/>
    <property type="molecule type" value="Genomic_DNA"/>
</dbReference>
<organism evidence="2 3">
    <name type="scientific">Lentibacillus halophilus</name>
    <dbReference type="NCBI Taxonomy" id="295065"/>
    <lineage>
        <taxon>Bacteria</taxon>
        <taxon>Bacillati</taxon>
        <taxon>Bacillota</taxon>
        <taxon>Bacilli</taxon>
        <taxon>Bacillales</taxon>
        <taxon>Bacillaceae</taxon>
        <taxon>Lentibacillus</taxon>
    </lineage>
</organism>
<dbReference type="SUPFAM" id="SSF51269">
    <property type="entry name" value="AFP III-like domain"/>
    <property type="match status" value="1"/>
</dbReference>
<dbReference type="CDD" id="cd11615">
    <property type="entry name" value="SAF_NeuB_like"/>
    <property type="match status" value="1"/>
</dbReference>
<dbReference type="InterPro" id="IPR036732">
    <property type="entry name" value="AFP_Neu5c_C_sf"/>
</dbReference>
<gene>
    <name evidence="2" type="primary">pseI</name>
    <name evidence="2" type="ORF">GCM10008983_09150</name>
</gene>
<dbReference type="Proteomes" id="UP001501459">
    <property type="component" value="Unassembled WGS sequence"/>
</dbReference>
<dbReference type="InterPro" id="IPR020030">
    <property type="entry name" value="Pseudaminic_synth_PseI"/>
</dbReference>
<dbReference type="InterPro" id="IPR006190">
    <property type="entry name" value="SAF_AFP_Neu5Ac"/>
</dbReference>
<dbReference type="SUPFAM" id="SSF51569">
    <property type="entry name" value="Aldolase"/>
    <property type="match status" value="1"/>
</dbReference>
<proteinExistence type="predicted"/>
<name>A0ABP3IZG2_9BACI</name>
<sequence>MYISDFNISKQALIIAELSANHGNDINVAKETIKAAKESGANAIKLQTYTPDTITIDCKNDYFKIQSETIWDDNYLYDLYKEAYMPWEWHEELMNYAKELGLICFSSPFDKSAVDFLEDLNVPAYKVASFEITDIPLIEYIASQGKPVIISTGIATLGEIDDAVQACRRMNNEQIILLKCTSAYPAKIEDANLLTMQNLKETFNVEIGLSDHTFGATVPIISVSLGAKIIEKHFILDKSIGGPDSSFSLDKDEFKVLVDSVRDAEKALGNVDYELDEKKMKSRELSRSLFVVEDVEKGETLTESNVRSIRPGHGMKPKYIDSVIGKKAKDDISRGKPLTWDIVE</sequence>
<evidence type="ECO:0000259" key="1">
    <source>
        <dbReference type="PROSITE" id="PS50844"/>
    </source>
</evidence>
<dbReference type="InterPro" id="IPR057736">
    <property type="entry name" value="SAF_PseI/NeuA/NeuB"/>
</dbReference>
<evidence type="ECO:0000313" key="3">
    <source>
        <dbReference type="Proteomes" id="UP001501459"/>
    </source>
</evidence>
<dbReference type="InterPro" id="IPR013132">
    <property type="entry name" value="PseI/NeuA/B-like_N"/>
</dbReference>
<feature type="domain" description="AFP-like" evidence="1">
    <location>
        <begin position="288"/>
        <end position="344"/>
    </location>
</feature>
<protein>
    <submittedName>
        <fullName evidence="2">Pseudaminic acid synthase</fullName>
    </submittedName>
</protein>
<dbReference type="InterPro" id="IPR051690">
    <property type="entry name" value="PseI-like"/>
</dbReference>
<dbReference type="PANTHER" id="PTHR42966:SF2">
    <property type="entry name" value="PSEUDAMINIC ACID SYNTHASE"/>
    <property type="match status" value="1"/>
</dbReference>
<keyword evidence="3" id="KW-1185">Reference proteome</keyword>
<dbReference type="Gene3D" id="3.20.20.70">
    <property type="entry name" value="Aldolase class I"/>
    <property type="match status" value="1"/>
</dbReference>
<comment type="caution">
    <text evidence="2">The sequence shown here is derived from an EMBL/GenBank/DDBJ whole genome shotgun (WGS) entry which is preliminary data.</text>
</comment>
<dbReference type="Pfam" id="PF08666">
    <property type="entry name" value="SAF"/>
    <property type="match status" value="1"/>
</dbReference>
<dbReference type="RefSeq" id="WP_343751476.1">
    <property type="nucleotide sequence ID" value="NZ_BAAADM010000023.1"/>
</dbReference>
<reference evidence="3" key="1">
    <citation type="journal article" date="2019" name="Int. J. Syst. Evol. Microbiol.">
        <title>The Global Catalogue of Microorganisms (GCM) 10K type strain sequencing project: providing services to taxonomists for standard genome sequencing and annotation.</title>
        <authorList>
            <consortium name="The Broad Institute Genomics Platform"/>
            <consortium name="The Broad Institute Genome Sequencing Center for Infectious Disease"/>
            <person name="Wu L."/>
            <person name="Ma J."/>
        </authorList>
    </citation>
    <scope>NUCLEOTIDE SEQUENCE [LARGE SCALE GENOMIC DNA]</scope>
    <source>
        <strain evidence="3">JCM 12149</strain>
    </source>
</reference>
<dbReference type="InterPro" id="IPR013974">
    <property type="entry name" value="SAF"/>
</dbReference>
<dbReference type="SMART" id="SM00858">
    <property type="entry name" value="SAF"/>
    <property type="match status" value="1"/>
</dbReference>
<evidence type="ECO:0000313" key="2">
    <source>
        <dbReference type="EMBL" id="GAA0434758.1"/>
    </source>
</evidence>
<dbReference type="Pfam" id="PF03102">
    <property type="entry name" value="NeuB"/>
    <property type="match status" value="1"/>
</dbReference>